<dbReference type="RefSeq" id="WP_218444652.1">
    <property type="nucleotide sequence ID" value="NZ_JAGSPA010000001.1"/>
</dbReference>
<dbReference type="Proteomes" id="UP000722336">
    <property type="component" value="Unassembled WGS sequence"/>
</dbReference>
<evidence type="ECO:0000313" key="2">
    <source>
        <dbReference type="EMBL" id="MBV7255805.1"/>
    </source>
</evidence>
<feature type="compositionally biased region" description="Basic and acidic residues" evidence="1">
    <location>
        <begin position="167"/>
        <end position="182"/>
    </location>
</feature>
<evidence type="ECO:0000313" key="3">
    <source>
        <dbReference type="Proteomes" id="UP000722336"/>
    </source>
</evidence>
<evidence type="ECO:0000256" key="1">
    <source>
        <dbReference type="SAM" id="MobiDB-lite"/>
    </source>
</evidence>
<gene>
    <name evidence="2" type="ORF">KCG44_03280</name>
</gene>
<protein>
    <recommendedName>
        <fullName evidence="4">Stringent starvation protein B</fullName>
    </recommendedName>
</protein>
<evidence type="ECO:0008006" key="4">
    <source>
        <dbReference type="Google" id="ProtNLM"/>
    </source>
</evidence>
<comment type="caution">
    <text evidence="2">The sequence shown here is derived from an EMBL/GenBank/DDBJ whole genome shotgun (WGS) entry which is preliminary data.</text>
</comment>
<reference evidence="2 3" key="1">
    <citation type="submission" date="2021-04" db="EMBL/GenBank/DDBJ databases">
        <authorList>
            <person name="Pira H."/>
            <person name="Risdian C."/>
            <person name="Wink J."/>
        </authorList>
    </citation>
    <scope>NUCLEOTIDE SEQUENCE [LARGE SCALE GENOMIC DNA]</scope>
    <source>
        <strain evidence="2 3">WHA3</strain>
    </source>
</reference>
<dbReference type="Pfam" id="PF04386">
    <property type="entry name" value="SspB"/>
    <property type="match status" value="1"/>
</dbReference>
<proteinExistence type="predicted"/>
<keyword evidence="3" id="KW-1185">Reference proteome</keyword>
<accession>A0ABS6SBR8</accession>
<feature type="compositionally biased region" description="Low complexity" evidence="1">
    <location>
        <begin position="150"/>
        <end position="166"/>
    </location>
</feature>
<feature type="region of interest" description="Disordered" evidence="1">
    <location>
        <begin position="130"/>
        <end position="192"/>
    </location>
</feature>
<organism evidence="2 3">
    <name type="scientific">Pacificimonas pallii</name>
    <dbReference type="NCBI Taxonomy" id="2827236"/>
    <lineage>
        <taxon>Bacteria</taxon>
        <taxon>Pseudomonadati</taxon>
        <taxon>Pseudomonadota</taxon>
        <taxon>Alphaproteobacteria</taxon>
        <taxon>Sphingomonadales</taxon>
        <taxon>Sphingosinicellaceae</taxon>
        <taxon>Pacificimonas</taxon>
    </lineage>
</organism>
<name>A0ABS6SBR8_9SPHN</name>
<dbReference type="EMBL" id="JAGSPA010000001">
    <property type="protein sequence ID" value="MBV7255805.1"/>
    <property type="molecule type" value="Genomic_DNA"/>
</dbReference>
<feature type="compositionally biased region" description="Basic and acidic residues" evidence="1">
    <location>
        <begin position="136"/>
        <end position="148"/>
    </location>
</feature>
<sequence>MTDETPPDSLIPYDEYVQDALRGVVYLTLSNIASEGSLPGDHHFYIAFKTRAEGVNIPAQLMEKYPDEMTIVVQHRYWDLKVDHEGFEIGLSFNQVPSKLVVPLSAVTGFVDPSVNFALQFPPPDVTAAKPALKSVDGDDAARTKSAEHAPSTPATDVDTAPPAAGAKDEKTAAAKDEKPKDNVVSIDFRKK</sequence>
<dbReference type="InterPro" id="IPR007481">
    <property type="entry name" value="SspB"/>
</dbReference>